<dbReference type="Gene3D" id="3.30.10.10">
    <property type="entry name" value="Trypsin Inhibitor V, subunit A"/>
    <property type="match status" value="1"/>
</dbReference>
<accession>A0ABT8SIK4</accession>
<feature type="signal peptide" evidence="1">
    <location>
        <begin position="1"/>
        <end position="17"/>
    </location>
</feature>
<name>A0ABT8SIK4_9CAUL</name>
<evidence type="ECO:0000313" key="2">
    <source>
        <dbReference type="EMBL" id="MDO1558369.1"/>
    </source>
</evidence>
<evidence type="ECO:0000256" key="1">
    <source>
        <dbReference type="SAM" id="SignalP"/>
    </source>
</evidence>
<proteinExistence type="predicted"/>
<comment type="caution">
    <text evidence="2">The sequence shown here is derived from an EMBL/GenBank/DDBJ whole genome shotgun (WGS) entry which is preliminary data.</text>
</comment>
<gene>
    <name evidence="2" type="ORF">Q0812_02875</name>
</gene>
<evidence type="ECO:0000313" key="3">
    <source>
        <dbReference type="Proteomes" id="UP001169063"/>
    </source>
</evidence>
<organism evidence="2 3">
    <name type="scientific">Peiella sedimenti</name>
    <dbReference type="NCBI Taxonomy" id="3061083"/>
    <lineage>
        <taxon>Bacteria</taxon>
        <taxon>Pseudomonadati</taxon>
        <taxon>Pseudomonadota</taxon>
        <taxon>Alphaproteobacteria</taxon>
        <taxon>Caulobacterales</taxon>
        <taxon>Caulobacteraceae</taxon>
        <taxon>Peiella</taxon>
    </lineage>
</organism>
<feature type="chain" id="PRO_5047021049" evidence="1">
    <location>
        <begin position="18"/>
        <end position="90"/>
    </location>
</feature>
<keyword evidence="1" id="KW-0732">Signal</keyword>
<dbReference type="PROSITE" id="PS51257">
    <property type="entry name" value="PROKAR_LIPOPROTEIN"/>
    <property type="match status" value="1"/>
</dbReference>
<dbReference type="EMBL" id="JAUKTR010000001">
    <property type="protein sequence ID" value="MDO1558369.1"/>
    <property type="molecule type" value="Genomic_DNA"/>
</dbReference>
<dbReference type="RefSeq" id="WP_302108783.1">
    <property type="nucleotide sequence ID" value="NZ_JAUKTR010000001.1"/>
</dbReference>
<keyword evidence="3" id="KW-1185">Reference proteome</keyword>
<dbReference type="Proteomes" id="UP001169063">
    <property type="component" value="Unassembled WGS sequence"/>
</dbReference>
<reference evidence="2" key="1">
    <citation type="submission" date="2023-07" db="EMBL/GenBank/DDBJ databases">
        <title>Brevundimonas soil sp. nov., isolated from the soil of chemical plant.</title>
        <authorList>
            <person name="Wu N."/>
        </authorList>
    </citation>
    <scope>NUCLEOTIDE SEQUENCE</scope>
    <source>
        <strain evidence="2">XZ-24</strain>
    </source>
</reference>
<sequence>MRMMLGLLALGATAACAPVPAPAPPVADDYCRARDYQHLIGANVAAVSFPAGANVRVVCTTCPMTRDYRRDRLNVLFDEPTGIIREVRCG</sequence>
<protein>
    <submittedName>
        <fullName evidence="2">Hemolysin</fullName>
    </submittedName>
</protein>